<reference evidence="3 4" key="1">
    <citation type="journal article" date="2024" name="Front Chem Biol">
        <title>Unveiling the potential of Daldinia eschscholtzii MFLUCC 19-0629 through bioactivity and bioinformatics studies for enhanced sustainable agriculture production.</title>
        <authorList>
            <person name="Brooks S."/>
            <person name="Weaver J.A."/>
            <person name="Klomchit A."/>
            <person name="Alharthi S.A."/>
            <person name="Onlamun T."/>
            <person name="Nurani R."/>
            <person name="Vong T.K."/>
            <person name="Alberti F."/>
            <person name="Greco C."/>
        </authorList>
    </citation>
    <scope>NUCLEOTIDE SEQUENCE [LARGE SCALE GENOMIC DNA]</scope>
    <source>
        <strain evidence="3">MFLUCC 19-0629</strain>
    </source>
</reference>
<gene>
    <name evidence="3" type="ORF">Daesc_009595</name>
</gene>
<feature type="region of interest" description="Disordered" evidence="1">
    <location>
        <begin position="251"/>
        <end position="305"/>
    </location>
</feature>
<dbReference type="Proteomes" id="UP001369815">
    <property type="component" value="Unassembled WGS sequence"/>
</dbReference>
<organism evidence="3 4">
    <name type="scientific">Daldinia eschscholtzii</name>
    <dbReference type="NCBI Taxonomy" id="292717"/>
    <lineage>
        <taxon>Eukaryota</taxon>
        <taxon>Fungi</taxon>
        <taxon>Dikarya</taxon>
        <taxon>Ascomycota</taxon>
        <taxon>Pezizomycotina</taxon>
        <taxon>Sordariomycetes</taxon>
        <taxon>Xylariomycetidae</taxon>
        <taxon>Xylariales</taxon>
        <taxon>Hypoxylaceae</taxon>
        <taxon>Daldinia</taxon>
    </lineage>
</organism>
<dbReference type="AlphaFoldDB" id="A0AAX6MAK7"/>
<evidence type="ECO:0000313" key="4">
    <source>
        <dbReference type="Proteomes" id="UP001369815"/>
    </source>
</evidence>
<evidence type="ECO:0000256" key="1">
    <source>
        <dbReference type="SAM" id="MobiDB-lite"/>
    </source>
</evidence>
<keyword evidence="4" id="KW-1185">Reference proteome</keyword>
<feature type="transmembrane region" description="Helical" evidence="2">
    <location>
        <begin position="393"/>
        <end position="411"/>
    </location>
</feature>
<protein>
    <submittedName>
        <fullName evidence="3">Uncharacterized protein</fullName>
    </submittedName>
</protein>
<proteinExistence type="predicted"/>
<feature type="transmembrane region" description="Helical" evidence="2">
    <location>
        <begin position="322"/>
        <end position="343"/>
    </location>
</feature>
<accession>A0AAX6MAK7</accession>
<evidence type="ECO:0000313" key="3">
    <source>
        <dbReference type="EMBL" id="KAK6949513.1"/>
    </source>
</evidence>
<dbReference type="EMBL" id="JBANMG010000009">
    <property type="protein sequence ID" value="KAK6949513.1"/>
    <property type="molecule type" value="Genomic_DNA"/>
</dbReference>
<feature type="transmembrane region" description="Helical" evidence="2">
    <location>
        <begin position="423"/>
        <end position="443"/>
    </location>
</feature>
<feature type="transmembrane region" description="Helical" evidence="2">
    <location>
        <begin position="12"/>
        <end position="30"/>
    </location>
</feature>
<keyword evidence="2" id="KW-0472">Membrane</keyword>
<keyword evidence="2" id="KW-0812">Transmembrane</keyword>
<comment type="caution">
    <text evidence="3">The sequence shown here is derived from an EMBL/GenBank/DDBJ whole genome shotgun (WGS) entry which is preliminary data.</text>
</comment>
<evidence type="ECO:0000256" key="2">
    <source>
        <dbReference type="SAM" id="Phobius"/>
    </source>
</evidence>
<sequence length="512" mass="58625">MAADPGERWLRMILLICLILALSFSMVPIYQLKERLVNEHNEDAQRRILLATNVLCYIPGFGAKVDTPQFRSAVTLIGIFVVLGLVIIGLLKLYERPSSIIFKWRDHYRGEMQQSFFGDGDHIITCIRCEQRHMLLIVRPVLAFWLVLRIYADFLNSVLTEILFTAAMFTWVTIRFIDILRLGGRFEAYVHHWDFGQIVALAFFIAPLGSLASCLLGSVKGLKFKNPFPRRSTFRPVRWLPSFTKRAQPEELPDNDIERHSQRSRSPHDEGICELDGQEQPNVRKSTQERREENGNLQNGGINSVRKAQDGDRYKVLLSPRFVIALPLVGFSNLLYLVLLLVLPRVPEYPSTSEVLWRTIFWYAVYQPLLLFAFFLAGMIVEERVTREGRMQCAYRIIAVIAAVLSTLAIFDTLYGLGGIPMSYIGMGTLGLILLVYLLYGCVARPGPLAKGKGRSRFIRDGDVEEARPLLSETRRRILPEVRIFPVRRQKLWHGPSRRPSARSRRSYGTIE</sequence>
<feature type="transmembrane region" description="Helical" evidence="2">
    <location>
        <begin position="158"/>
        <end position="177"/>
    </location>
</feature>
<keyword evidence="2" id="KW-1133">Transmembrane helix</keyword>
<feature type="compositionally biased region" description="Basic and acidic residues" evidence="1">
    <location>
        <begin position="256"/>
        <end position="271"/>
    </location>
</feature>
<feature type="transmembrane region" description="Helical" evidence="2">
    <location>
        <begin position="363"/>
        <end position="381"/>
    </location>
</feature>
<feature type="transmembrane region" description="Helical" evidence="2">
    <location>
        <begin position="73"/>
        <end position="94"/>
    </location>
</feature>
<name>A0AAX6MAK7_9PEZI</name>